<evidence type="ECO:0000256" key="1">
    <source>
        <dbReference type="ARBA" id="ARBA00006360"/>
    </source>
</evidence>
<dbReference type="NCBIfam" id="TIGR02397">
    <property type="entry name" value="dnaX_nterm"/>
    <property type="match status" value="1"/>
</dbReference>
<reference evidence="10" key="1">
    <citation type="submission" date="2022-05" db="EMBL/GenBank/DDBJ databases">
        <title>The Musa troglodytarum L. genome provides insights into the mechanism of non-climacteric behaviour and enrichment of carotenoids.</title>
        <authorList>
            <person name="Wang J."/>
        </authorList>
    </citation>
    <scope>NUCLEOTIDE SEQUENCE</scope>
    <source>
        <tissue evidence="10">Leaf</tissue>
    </source>
</reference>
<evidence type="ECO:0000256" key="3">
    <source>
        <dbReference type="ARBA" id="ARBA00022741"/>
    </source>
</evidence>
<dbReference type="Pfam" id="PF23007">
    <property type="entry name" value="DnaA_N-like_STI"/>
    <property type="match status" value="1"/>
</dbReference>
<accession>A0A9E7F9H8</accession>
<evidence type="ECO:0000313" key="10">
    <source>
        <dbReference type="EMBL" id="URD91102.1"/>
    </source>
</evidence>
<feature type="region of interest" description="Disordered" evidence="7">
    <location>
        <begin position="104"/>
        <end position="133"/>
    </location>
</feature>
<keyword evidence="5" id="KW-0067">ATP-binding</keyword>
<dbReference type="InterPro" id="IPR027417">
    <property type="entry name" value="P-loop_NTPase"/>
</dbReference>
<dbReference type="GO" id="GO:0005524">
    <property type="term" value="F:ATP binding"/>
    <property type="evidence" value="ECO:0007669"/>
    <property type="project" value="UniProtKB-KW"/>
</dbReference>
<dbReference type="PANTHER" id="PTHR11669:SF0">
    <property type="entry name" value="PROTEIN STICHEL-LIKE 2"/>
    <property type="match status" value="1"/>
</dbReference>
<organism evidence="10 11">
    <name type="scientific">Musa troglodytarum</name>
    <name type="common">fe'i banana</name>
    <dbReference type="NCBI Taxonomy" id="320322"/>
    <lineage>
        <taxon>Eukaryota</taxon>
        <taxon>Viridiplantae</taxon>
        <taxon>Streptophyta</taxon>
        <taxon>Embryophyta</taxon>
        <taxon>Tracheophyta</taxon>
        <taxon>Spermatophyta</taxon>
        <taxon>Magnoliopsida</taxon>
        <taxon>Liliopsida</taxon>
        <taxon>Zingiberales</taxon>
        <taxon>Musaceae</taxon>
        <taxon>Musa</taxon>
    </lineage>
</organism>
<feature type="domain" description="STICHEL DnaA-N-like alpha-beta" evidence="9">
    <location>
        <begin position="682"/>
        <end position="765"/>
    </location>
</feature>
<dbReference type="GO" id="GO:0006261">
    <property type="term" value="P:DNA-templated DNA replication"/>
    <property type="evidence" value="ECO:0007669"/>
    <property type="project" value="TreeGrafter"/>
</dbReference>
<evidence type="ECO:0008006" key="12">
    <source>
        <dbReference type="Google" id="ProtNLM"/>
    </source>
</evidence>
<evidence type="ECO:0000256" key="6">
    <source>
        <dbReference type="ARBA" id="ARBA00023054"/>
    </source>
</evidence>
<dbReference type="Gene3D" id="1.10.8.60">
    <property type="match status" value="1"/>
</dbReference>
<dbReference type="FunFam" id="1.10.8.60:FF:000013">
    <property type="entry name" value="DNA polymerase III subunit gamma/tau"/>
    <property type="match status" value="1"/>
</dbReference>
<comment type="similarity">
    <text evidence="1">Belongs to the DnaX/STICHEL family.</text>
</comment>
<dbReference type="GO" id="GO:0003887">
    <property type="term" value="F:DNA-directed DNA polymerase activity"/>
    <property type="evidence" value="ECO:0007669"/>
    <property type="project" value="InterPro"/>
</dbReference>
<dbReference type="OrthoDB" id="1899087at2759"/>
<dbReference type="Gene3D" id="3.40.50.300">
    <property type="entry name" value="P-loop containing nucleotide triphosphate hydrolases"/>
    <property type="match status" value="1"/>
</dbReference>
<dbReference type="SUPFAM" id="SSF52540">
    <property type="entry name" value="P-loop containing nucleoside triphosphate hydrolases"/>
    <property type="match status" value="1"/>
</dbReference>
<dbReference type="GO" id="GO:0046872">
    <property type="term" value="F:metal ion binding"/>
    <property type="evidence" value="ECO:0007669"/>
    <property type="project" value="UniProtKB-KW"/>
</dbReference>
<dbReference type="InterPro" id="IPR050238">
    <property type="entry name" value="DNA_Rep/Repair_Clamp_Loader"/>
</dbReference>
<dbReference type="GO" id="GO:0005663">
    <property type="term" value="C:DNA replication factor C complex"/>
    <property type="evidence" value="ECO:0007669"/>
    <property type="project" value="TreeGrafter"/>
</dbReference>
<dbReference type="EMBL" id="CP097504">
    <property type="protein sequence ID" value="URD91102.1"/>
    <property type="molecule type" value="Genomic_DNA"/>
</dbReference>
<feature type="domain" description="DNA polymerase III subunit gamma/tau helical lid" evidence="8">
    <location>
        <begin position="447"/>
        <end position="488"/>
    </location>
</feature>
<keyword evidence="6" id="KW-0175">Coiled coil</keyword>
<dbReference type="Pfam" id="PF22608">
    <property type="entry name" value="DNAX_ATPase_lid"/>
    <property type="match status" value="1"/>
</dbReference>
<evidence type="ECO:0000313" key="11">
    <source>
        <dbReference type="Proteomes" id="UP001055439"/>
    </source>
</evidence>
<evidence type="ECO:0000256" key="4">
    <source>
        <dbReference type="ARBA" id="ARBA00022833"/>
    </source>
</evidence>
<proteinExistence type="inferred from homology"/>
<feature type="region of interest" description="Disordered" evidence="7">
    <location>
        <begin position="168"/>
        <end position="192"/>
    </location>
</feature>
<dbReference type="Proteomes" id="UP001055439">
    <property type="component" value="Chromosome 2"/>
</dbReference>
<dbReference type="InterPro" id="IPR008921">
    <property type="entry name" value="DNA_pol3_clamp-load_cplx_C"/>
</dbReference>
<evidence type="ECO:0000259" key="8">
    <source>
        <dbReference type="Pfam" id="PF22608"/>
    </source>
</evidence>
<sequence length="1027" mass="114727">MTEAPRHSVDIPLSKTLVALKRVRSLRDPSTNSMSKFTAVIEHMNIGANSLNVPFEMNDSNKHRVHLNEEIEDVLSNSGSNFSSRIPNLKSTFPEKSCAVKFRGSKPTRTKLAHKSHRDRPRKSLASARVRHSTRHVEVEVDSYKAPEFDLANRVTATGKQHFYRNSRKPASVVSHAGSPCKSLSDAHTTGSRRPTMGFATLDSQSKSNDVVGSNFSGCGISYCWSGTPKYRGRNIYSDDEEQEKPLLSVEQSEMACINSARYPQSPRSLSQKFRPKSFNELVGLNVVSQSLLHAITKGKISPMYLFHGPHGNGKTSTARVFAAALNCLSDVEHRPCGFCRECVLLFSGRSRNIKELDAAKINHKERFKALQKNASVVPCSSRFEVFIIEECQSLREEAWATIFKSLDELPGRAVYVMITSDLDTLPHSYVSRCQRYHFPKIKEVDIIDRLQKISIEEELEFDMDALDFIATKSNGSLRDAETMLDQLALLGKRITVSLANELIGVVSDDELLNLLDLALSSDTANTVRRARELMVSRVDPLQLVSQLANVIMDILAGRSGFSELGRSFIQRHAGPDASSFSDSLLAAADIGMQKLRHALKVLSETEKQLRSSKNQATWLTVALLQLSTVESSPLTEINSSHACTEMTYLRDDGILSTTKAWEGIRSSVCYTCSENKPGCSDRNCNRKKLESIWRKVTQRCQSNSFRSFLQQEGCLSAVYTHEGVAVAEVEFYHPDHVSRAAKSQELIACALQHVLGCNVEIRIKFVPKPVRKVAKPKKSPFSLLSCSGRKQEISLSTMSDDCETETSARIESSFKIYSSHHAQKLSPFITQFGDKPLPKIHDIKATTVRKIEDNVQGAESVATDGQINLQNERKVEIYSTGKLGEVSEFSSVPEPEIQPNCFPKKLKFQRKLFSSNTAHAICLRIQQQNKSELSIPDKEASESYFCMYDPYILNSSSASQFTCSSREETIPCKESRLRSKLFCWRMPKPQMKGAFIIEVSVCSLDLCGHSNVLVPSARKTRLQMVV</sequence>
<evidence type="ECO:0000256" key="5">
    <source>
        <dbReference type="ARBA" id="ARBA00022840"/>
    </source>
</evidence>
<dbReference type="Pfam" id="PF13177">
    <property type="entry name" value="DNA_pol3_delta2"/>
    <property type="match status" value="1"/>
</dbReference>
<dbReference type="InterPro" id="IPR012763">
    <property type="entry name" value="DNA_pol_III_sug/sutau_N"/>
</dbReference>
<dbReference type="GO" id="GO:0009360">
    <property type="term" value="C:DNA polymerase III complex"/>
    <property type="evidence" value="ECO:0007669"/>
    <property type="project" value="InterPro"/>
</dbReference>
<dbReference type="GO" id="GO:0003689">
    <property type="term" value="F:DNA clamp loader activity"/>
    <property type="evidence" value="ECO:0007669"/>
    <property type="project" value="TreeGrafter"/>
</dbReference>
<dbReference type="GO" id="GO:0003677">
    <property type="term" value="F:DNA binding"/>
    <property type="evidence" value="ECO:0007669"/>
    <property type="project" value="InterPro"/>
</dbReference>
<evidence type="ECO:0000256" key="2">
    <source>
        <dbReference type="ARBA" id="ARBA00022723"/>
    </source>
</evidence>
<protein>
    <recommendedName>
        <fullName evidence="12">AAA+ ATPase domain-containing protein</fullName>
    </recommendedName>
</protein>
<dbReference type="PANTHER" id="PTHR11669">
    <property type="entry name" value="REPLICATION FACTOR C / DNA POLYMERASE III GAMMA-TAU SUBUNIT"/>
    <property type="match status" value="1"/>
</dbReference>
<dbReference type="SUPFAM" id="SSF48019">
    <property type="entry name" value="post-AAA+ oligomerization domain-like"/>
    <property type="match status" value="1"/>
</dbReference>
<keyword evidence="3" id="KW-0547">Nucleotide-binding</keyword>
<keyword evidence="4" id="KW-0862">Zinc</keyword>
<keyword evidence="2" id="KW-0479">Metal-binding</keyword>
<dbReference type="GO" id="GO:0006281">
    <property type="term" value="P:DNA repair"/>
    <property type="evidence" value="ECO:0007669"/>
    <property type="project" value="TreeGrafter"/>
</dbReference>
<dbReference type="AlphaFoldDB" id="A0A9E7F9H8"/>
<dbReference type="InterPro" id="IPR045085">
    <property type="entry name" value="HLD_clamp_pol_III_gamma_tau"/>
</dbReference>
<keyword evidence="11" id="KW-1185">Reference proteome</keyword>
<evidence type="ECO:0000259" key="9">
    <source>
        <dbReference type="Pfam" id="PF23007"/>
    </source>
</evidence>
<dbReference type="InterPro" id="IPR054506">
    <property type="entry name" value="DnaA_N-like_STI"/>
</dbReference>
<evidence type="ECO:0000256" key="7">
    <source>
        <dbReference type="SAM" id="MobiDB-lite"/>
    </source>
</evidence>
<gene>
    <name evidence="10" type="ORF">MUK42_27196</name>
</gene>
<name>A0A9E7F9H8_9LILI</name>
<dbReference type="CDD" id="cd18137">
    <property type="entry name" value="HLD_clamp_pol_III_gamma_tau"/>
    <property type="match status" value="1"/>
</dbReference>